<dbReference type="EMBL" id="AP014945">
    <property type="protein sequence ID" value="BAU24178.1"/>
    <property type="molecule type" value="Genomic_DNA"/>
</dbReference>
<accession>A0A0U5AQF5</accession>
<dbReference type="AlphaFoldDB" id="A0A0U5AQF5"/>
<name>A0A0U5AQF5_9BACT</name>
<keyword evidence="1" id="KW-0966">Cell projection</keyword>
<gene>
    <name evidence="1" type="ORF">THC_1819</name>
</gene>
<dbReference type="PANTHER" id="PTHR37166">
    <property type="entry name" value="PROTEIN FLAG"/>
    <property type="match status" value="1"/>
</dbReference>
<keyword evidence="1" id="KW-0282">Flagellum</keyword>
<reference evidence="1 2" key="1">
    <citation type="journal article" date="2016" name="Int. J. Syst. Evol. Microbiol.">
        <title>Caldimicrobium thiodismutans sp. nov., a sulfur-disproportionating bacterium isolated from a hot spring, and emended description of the genus Caldimicrobium.</title>
        <authorList>
            <person name="Kojima H."/>
            <person name="Umezawa K."/>
            <person name="Fukui M."/>
        </authorList>
    </citation>
    <scope>NUCLEOTIDE SEQUENCE [LARGE SCALE GENOMIC DNA]</scope>
    <source>
        <strain evidence="1 2">TF1</strain>
    </source>
</reference>
<sequence length="94" mass="10959">MEGEITPNKNFQNQLKFIEKINKILTSINKALKIEIDKDLNIPVYKIIDLQTQEVLKQIPLEDILKLKKAITEILSKERQNQEALKGLFLEKEV</sequence>
<dbReference type="Pfam" id="PF03646">
    <property type="entry name" value="FlaG"/>
    <property type="match status" value="1"/>
</dbReference>
<dbReference type="KEGG" id="cthi:THC_1819"/>
<reference evidence="2" key="2">
    <citation type="journal article" date="2016" name="Int. J. Syst. Evol. Microbiol.">
        <title>Caldimicrobium thiodismutans sp. nov., a sulfur-disproportionating bacterium isolated from a hot spring.</title>
        <authorList>
            <person name="Kojima H."/>
            <person name="Umezawa K."/>
            <person name="Fukui M."/>
        </authorList>
    </citation>
    <scope>NUCLEOTIDE SEQUENCE [LARGE SCALE GENOMIC DNA]</scope>
    <source>
        <strain evidence="2">TF1</strain>
    </source>
</reference>
<evidence type="ECO:0000313" key="2">
    <source>
        <dbReference type="Proteomes" id="UP000068196"/>
    </source>
</evidence>
<dbReference type="Proteomes" id="UP000068196">
    <property type="component" value="Chromosome"/>
</dbReference>
<dbReference type="Gene3D" id="3.30.160.170">
    <property type="entry name" value="FlaG-like"/>
    <property type="match status" value="1"/>
</dbReference>
<dbReference type="SUPFAM" id="SSF160214">
    <property type="entry name" value="FlaG-like"/>
    <property type="match status" value="1"/>
</dbReference>
<organism evidence="1 2">
    <name type="scientific">Caldimicrobium thiodismutans</name>
    <dbReference type="NCBI Taxonomy" id="1653476"/>
    <lineage>
        <taxon>Bacteria</taxon>
        <taxon>Pseudomonadati</taxon>
        <taxon>Thermodesulfobacteriota</taxon>
        <taxon>Thermodesulfobacteria</taxon>
        <taxon>Thermodesulfobacteriales</taxon>
        <taxon>Thermodesulfobacteriaceae</taxon>
        <taxon>Caldimicrobium</taxon>
    </lineage>
</organism>
<dbReference type="PANTHER" id="PTHR37166:SF1">
    <property type="entry name" value="PROTEIN FLAG"/>
    <property type="match status" value="1"/>
</dbReference>
<keyword evidence="2" id="KW-1185">Reference proteome</keyword>
<dbReference type="STRING" id="1653476.THC_1819"/>
<keyword evidence="1" id="KW-0969">Cilium</keyword>
<evidence type="ECO:0000313" key="1">
    <source>
        <dbReference type="EMBL" id="BAU24178.1"/>
    </source>
</evidence>
<dbReference type="InterPro" id="IPR005186">
    <property type="entry name" value="FlaG"/>
</dbReference>
<dbReference type="InterPro" id="IPR035924">
    <property type="entry name" value="FlaG-like_sf"/>
</dbReference>
<protein>
    <submittedName>
        <fullName evidence="1">Flagellar protein FlaG protein</fullName>
    </submittedName>
</protein>
<proteinExistence type="predicted"/>